<dbReference type="Pfam" id="PF00015">
    <property type="entry name" value="MCPsignal"/>
    <property type="match status" value="1"/>
</dbReference>
<evidence type="ECO:0000256" key="4">
    <source>
        <dbReference type="PROSITE-ProRule" id="PRU00284"/>
    </source>
</evidence>
<dbReference type="PANTHER" id="PTHR43531">
    <property type="entry name" value="PROTEIN ICFG"/>
    <property type="match status" value="1"/>
</dbReference>
<dbReference type="CDD" id="cd06225">
    <property type="entry name" value="HAMP"/>
    <property type="match status" value="1"/>
</dbReference>
<accession>A0A318GYW8</accession>
<dbReference type="InterPro" id="IPR047347">
    <property type="entry name" value="YvaQ-like_sensor"/>
</dbReference>
<comment type="subcellular location">
    <subcellularLocation>
        <location evidence="1">Membrane</location>
    </subcellularLocation>
</comment>
<dbReference type="PRINTS" id="PR00260">
    <property type="entry name" value="CHEMTRNSDUCR"/>
</dbReference>
<keyword evidence="5" id="KW-1133">Transmembrane helix</keyword>
<dbReference type="Gene3D" id="1.10.287.950">
    <property type="entry name" value="Methyl-accepting chemotaxis protein"/>
    <property type="match status" value="1"/>
</dbReference>
<protein>
    <submittedName>
        <fullName evidence="8">Methyl-accepting chemotaxis sensory transducer</fullName>
    </submittedName>
</protein>
<evidence type="ECO:0000256" key="1">
    <source>
        <dbReference type="ARBA" id="ARBA00004370"/>
    </source>
</evidence>
<evidence type="ECO:0000256" key="2">
    <source>
        <dbReference type="ARBA" id="ARBA00022481"/>
    </source>
</evidence>
<dbReference type="CDD" id="cd11386">
    <property type="entry name" value="MCP_signal"/>
    <property type="match status" value="1"/>
</dbReference>
<dbReference type="GO" id="GO:0004888">
    <property type="term" value="F:transmembrane signaling receptor activity"/>
    <property type="evidence" value="ECO:0007669"/>
    <property type="project" value="InterPro"/>
</dbReference>
<comment type="caution">
    <text evidence="8">The sequence shown here is derived from an EMBL/GenBank/DDBJ whole genome shotgun (WGS) entry which is preliminary data.</text>
</comment>
<reference evidence="8 9" key="1">
    <citation type="submission" date="2018-05" db="EMBL/GenBank/DDBJ databases">
        <title>Genomic Encyclopedia of Type Strains, Phase IV (KMG-IV): sequencing the most valuable type-strain genomes for metagenomic binning, comparative biology and taxonomic classification.</title>
        <authorList>
            <person name="Goeker M."/>
        </authorList>
    </citation>
    <scope>NUCLEOTIDE SEQUENCE [LARGE SCALE GENOMIC DNA]</scope>
    <source>
        <strain evidence="8 9">DSM 566</strain>
    </source>
</reference>
<evidence type="ECO:0000256" key="3">
    <source>
        <dbReference type="ARBA" id="ARBA00029447"/>
    </source>
</evidence>
<sequence length="517" mass="54693">MNQFRSMRLGARLGSGFGLVLMMMVIMVGAALWSMTRISTLAHRVVEQDMVKAKAAATLNETVQANGLITAKMIFAGDSNERSELRAQMDRNKQTVDESLKTLERLVYLAKGKALLAELVVSRQAFVAAFSQTLVLLDGGDRAGAESHMKAATLPALAVLQKHAHAVLDLQDELAKSALTQVIGQVDGQREWMMGLGVMALMTGGLCAWWLTRSITRPIAQAVRVARTVAAGDLTSSIEVQGRDELAELLEALRDMNASLVGIVGQVRASSESIATGSSQIAMGNADLSQRTEEQASNLQQTAASMEQLSSTVTQNAETARQANQLALGASDAVRSGGQMVGEVVQTMGVIQASSQRINDIIGVIDGIAFQTNILALNAAVEAARAGEQGRGFAVVAAEVRALAQRSAEAAREIKGLITASVEQVSVGSHQVVSAGQRMEVIVTQVQRVADLVSEITSASAEQSQGIEQVGDAVNQLDQVTQQNAALVEESAAAAESLRQQAHQLARVVQGFKLAVC</sequence>
<dbReference type="GO" id="GO:0007165">
    <property type="term" value="P:signal transduction"/>
    <property type="evidence" value="ECO:0007669"/>
    <property type="project" value="UniProtKB-KW"/>
</dbReference>
<evidence type="ECO:0000313" key="9">
    <source>
        <dbReference type="Proteomes" id="UP000247811"/>
    </source>
</evidence>
<evidence type="ECO:0000313" key="8">
    <source>
        <dbReference type="EMBL" id="PXW95213.1"/>
    </source>
</evidence>
<keyword evidence="4" id="KW-0807">Transducer</keyword>
<dbReference type="FunFam" id="1.10.287.950:FF:000001">
    <property type="entry name" value="Methyl-accepting chemotaxis sensory transducer"/>
    <property type="match status" value="1"/>
</dbReference>
<dbReference type="Proteomes" id="UP000247811">
    <property type="component" value="Unassembled WGS sequence"/>
</dbReference>
<dbReference type="PANTHER" id="PTHR43531:SF14">
    <property type="entry name" value="METHYL-ACCEPTING CHEMOTAXIS PROTEIN I-RELATED"/>
    <property type="match status" value="1"/>
</dbReference>
<feature type="domain" description="Methyl-accepting transducer" evidence="6">
    <location>
        <begin position="270"/>
        <end position="499"/>
    </location>
</feature>
<dbReference type="AlphaFoldDB" id="A0A318GYW8"/>
<dbReference type="PROSITE" id="PS50885">
    <property type="entry name" value="HAMP"/>
    <property type="match status" value="1"/>
</dbReference>
<dbReference type="SMART" id="SM00283">
    <property type="entry name" value="MA"/>
    <property type="match status" value="1"/>
</dbReference>
<dbReference type="InterPro" id="IPR004089">
    <property type="entry name" value="MCPsignal_dom"/>
</dbReference>
<dbReference type="InterPro" id="IPR004090">
    <property type="entry name" value="Chemotax_Me-accpt_rcpt"/>
</dbReference>
<dbReference type="OrthoDB" id="9806477at2"/>
<proteinExistence type="inferred from homology"/>
<feature type="domain" description="HAMP" evidence="7">
    <location>
        <begin position="213"/>
        <end position="265"/>
    </location>
</feature>
<dbReference type="Pfam" id="PF00672">
    <property type="entry name" value="HAMP"/>
    <property type="match status" value="1"/>
</dbReference>
<dbReference type="InterPro" id="IPR003660">
    <property type="entry name" value="HAMP_dom"/>
</dbReference>
<dbReference type="Pfam" id="PF12729">
    <property type="entry name" value="4HB_MCP_1"/>
    <property type="match status" value="1"/>
</dbReference>
<organism evidence="8 9">
    <name type="scientific">Sphaerotilus hippei</name>
    <dbReference type="NCBI Taxonomy" id="744406"/>
    <lineage>
        <taxon>Bacteria</taxon>
        <taxon>Pseudomonadati</taxon>
        <taxon>Pseudomonadota</taxon>
        <taxon>Betaproteobacteria</taxon>
        <taxon>Burkholderiales</taxon>
        <taxon>Sphaerotilaceae</taxon>
        <taxon>Sphaerotilus</taxon>
    </lineage>
</organism>
<feature type="transmembrane region" description="Helical" evidence="5">
    <location>
        <begin position="12"/>
        <end position="34"/>
    </location>
</feature>
<dbReference type="EMBL" id="QJJS01000010">
    <property type="protein sequence ID" value="PXW95213.1"/>
    <property type="molecule type" value="Genomic_DNA"/>
</dbReference>
<dbReference type="CDD" id="cd19411">
    <property type="entry name" value="MCP2201-like_sensor"/>
    <property type="match status" value="1"/>
</dbReference>
<dbReference type="GO" id="GO:0005886">
    <property type="term" value="C:plasma membrane"/>
    <property type="evidence" value="ECO:0007669"/>
    <property type="project" value="TreeGrafter"/>
</dbReference>
<evidence type="ECO:0000259" key="6">
    <source>
        <dbReference type="PROSITE" id="PS50111"/>
    </source>
</evidence>
<keyword evidence="5" id="KW-0472">Membrane</keyword>
<dbReference type="SMART" id="SM00304">
    <property type="entry name" value="HAMP"/>
    <property type="match status" value="1"/>
</dbReference>
<evidence type="ECO:0000256" key="5">
    <source>
        <dbReference type="SAM" id="Phobius"/>
    </source>
</evidence>
<keyword evidence="2" id="KW-0488">Methylation</keyword>
<comment type="similarity">
    <text evidence="3">Belongs to the methyl-accepting chemotaxis (MCP) protein family.</text>
</comment>
<gene>
    <name evidence="8" type="ORF">C7444_11058</name>
</gene>
<dbReference type="PROSITE" id="PS50111">
    <property type="entry name" value="CHEMOTAXIS_TRANSDUC_2"/>
    <property type="match status" value="1"/>
</dbReference>
<dbReference type="InterPro" id="IPR024478">
    <property type="entry name" value="HlyB_4HB_MCP"/>
</dbReference>
<keyword evidence="9" id="KW-1185">Reference proteome</keyword>
<dbReference type="SUPFAM" id="SSF58104">
    <property type="entry name" value="Methyl-accepting chemotaxis protein (MCP) signaling domain"/>
    <property type="match status" value="1"/>
</dbReference>
<name>A0A318GYW8_9BURK</name>
<dbReference type="InterPro" id="IPR051310">
    <property type="entry name" value="MCP_chemotaxis"/>
</dbReference>
<evidence type="ECO:0000259" key="7">
    <source>
        <dbReference type="PROSITE" id="PS50885"/>
    </source>
</evidence>
<keyword evidence="5" id="KW-0812">Transmembrane</keyword>
<dbReference type="GO" id="GO:0006935">
    <property type="term" value="P:chemotaxis"/>
    <property type="evidence" value="ECO:0007669"/>
    <property type="project" value="InterPro"/>
</dbReference>